<organism evidence="1">
    <name type="scientific">viral metagenome</name>
    <dbReference type="NCBI Taxonomy" id="1070528"/>
    <lineage>
        <taxon>unclassified sequences</taxon>
        <taxon>metagenomes</taxon>
        <taxon>organismal metagenomes</taxon>
    </lineage>
</organism>
<proteinExistence type="predicted"/>
<accession>A0A6C0HJV2</accession>
<evidence type="ECO:0000313" key="1">
    <source>
        <dbReference type="EMBL" id="QHT80892.1"/>
    </source>
</evidence>
<name>A0A6C0HJV2_9ZZZZ</name>
<sequence length="84" mass="8871">MPHISSILVGTAQGCSTTGYVAPQKKLSGMDSSDLLKIQKLRALARSTTVSSINTSTPNNGGYAQLLTVQYANRVSVPLCVGRF</sequence>
<protein>
    <submittedName>
        <fullName evidence="1">Uncharacterized protein</fullName>
    </submittedName>
</protein>
<dbReference type="AlphaFoldDB" id="A0A6C0HJV2"/>
<reference evidence="1" key="1">
    <citation type="journal article" date="2020" name="Nature">
        <title>Giant virus diversity and host interactions through global metagenomics.</title>
        <authorList>
            <person name="Schulz F."/>
            <person name="Roux S."/>
            <person name="Paez-Espino D."/>
            <person name="Jungbluth S."/>
            <person name="Walsh D.A."/>
            <person name="Denef V.J."/>
            <person name="McMahon K.D."/>
            <person name="Konstantinidis K.T."/>
            <person name="Eloe-Fadrosh E.A."/>
            <person name="Kyrpides N.C."/>
            <person name="Woyke T."/>
        </authorList>
    </citation>
    <scope>NUCLEOTIDE SEQUENCE</scope>
    <source>
        <strain evidence="1">GVMAG-M-3300023184-135</strain>
    </source>
</reference>
<dbReference type="EMBL" id="MN739976">
    <property type="protein sequence ID" value="QHT80892.1"/>
    <property type="molecule type" value="Genomic_DNA"/>
</dbReference>